<dbReference type="RefSeq" id="WP_148884498.1">
    <property type="nucleotide sequence ID" value="NZ_CP042817.1"/>
</dbReference>
<gene>
    <name evidence="1" type="ORF">FUT82_05565</name>
</gene>
<reference evidence="1 2" key="1">
    <citation type="submission" date="2019-08" db="EMBL/GenBank/DDBJ databases">
        <authorList>
            <person name="Kuhnert P."/>
        </authorList>
    </citation>
    <scope>NUCLEOTIDE SEQUENCE [LARGE SCALE GENOMIC DNA]</scope>
    <source>
        <strain evidence="1 2">B36.5</strain>
    </source>
</reference>
<dbReference type="Proteomes" id="UP000323594">
    <property type="component" value="Chromosome"/>
</dbReference>
<evidence type="ECO:0000313" key="2">
    <source>
        <dbReference type="Proteomes" id="UP000323594"/>
    </source>
</evidence>
<evidence type="ECO:0008006" key="3">
    <source>
        <dbReference type="Google" id="ProtNLM"/>
    </source>
</evidence>
<dbReference type="PROSITE" id="PS51257">
    <property type="entry name" value="PROKAR_LIPOPROTEIN"/>
    <property type="match status" value="1"/>
</dbReference>
<accession>A0AAE6ISI6</accession>
<name>A0AAE6ISI6_TREPH</name>
<protein>
    <recommendedName>
        <fullName evidence="3">Lipoprotein</fullName>
    </recommendedName>
</protein>
<proteinExistence type="predicted"/>
<dbReference type="EMBL" id="CP042817">
    <property type="protein sequence ID" value="QEJ97520.1"/>
    <property type="molecule type" value="Genomic_DNA"/>
</dbReference>
<sequence length="140" mass="15563">MKKTNFLVSAALLMVIGLTLVGCGSNIAAGLKKHKLWELQYKYNSETAKNELQKVVDFVYGEVVKYPKGTISADTIKKAVDDANGRLEKAAKSEVLVKIKPAKIVYKGENITNDKYYTDGKISTKAESDIWDLFKLEVSK</sequence>
<organism evidence="1 2">
    <name type="scientific">Treponema phagedenis</name>
    <dbReference type="NCBI Taxonomy" id="162"/>
    <lineage>
        <taxon>Bacteria</taxon>
        <taxon>Pseudomonadati</taxon>
        <taxon>Spirochaetota</taxon>
        <taxon>Spirochaetia</taxon>
        <taxon>Spirochaetales</taxon>
        <taxon>Treponemataceae</taxon>
        <taxon>Treponema</taxon>
    </lineage>
</organism>
<dbReference type="AlphaFoldDB" id="A0AAE6ISI6"/>
<evidence type="ECO:0000313" key="1">
    <source>
        <dbReference type="EMBL" id="QEJ97520.1"/>
    </source>
</evidence>